<gene>
    <name evidence="5" type="ORF">AB6A40_011837</name>
</gene>
<dbReference type="Gene3D" id="1.10.288.10">
    <property type="entry name" value="Cobalamin-dependent Methionine Synthase, domain 2"/>
    <property type="match status" value="1"/>
</dbReference>
<evidence type="ECO:0000259" key="4">
    <source>
        <dbReference type="PROSITE" id="PS50974"/>
    </source>
</evidence>
<dbReference type="Pfam" id="PF02965">
    <property type="entry name" value="Met_synt_B12"/>
    <property type="match status" value="1"/>
</dbReference>
<sequence>VIPFIDWRPFFDVWQLRGKYPNRGFPRIFDDKTVGIEARRLFEVSYRLLINA</sequence>
<keyword evidence="3" id="KW-0808">Transferase</keyword>
<name>A0ABD6EZA7_9BILA</name>
<keyword evidence="1" id="KW-0479">Metal-binding</keyword>
<protein>
    <recommendedName>
        <fullName evidence="4">AdoMet activation domain-containing protein</fullName>
    </recommendedName>
</protein>
<reference evidence="5 6" key="1">
    <citation type="submission" date="2024-08" db="EMBL/GenBank/DDBJ databases">
        <title>Gnathostoma spinigerum genome.</title>
        <authorList>
            <person name="Gonzalez-Bertolin B."/>
            <person name="Monzon S."/>
            <person name="Zaballos A."/>
            <person name="Jimenez P."/>
            <person name="Dekumyoy P."/>
            <person name="Varona S."/>
            <person name="Cuesta I."/>
            <person name="Sumanam S."/>
            <person name="Adisakwattana P."/>
            <person name="Gasser R.B."/>
            <person name="Hernandez-Gonzalez A."/>
            <person name="Young N.D."/>
            <person name="Perteguer M.J."/>
        </authorList>
    </citation>
    <scope>NUCLEOTIDE SEQUENCE [LARGE SCALE GENOMIC DNA]</scope>
    <source>
        <strain evidence="5">AL3</strain>
        <tissue evidence="5">Liver</tissue>
    </source>
</reference>
<feature type="domain" description="AdoMet activation" evidence="4">
    <location>
        <begin position="1"/>
        <end position="52"/>
    </location>
</feature>
<dbReference type="SUPFAM" id="SSF56507">
    <property type="entry name" value="Methionine synthase activation domain-like"/>
    <property type="match status" value="1"/>
</dbReference>
<dbReference type="AlphaFoldDB" id="A0ABD6EZA7"/>
<keyword evidence="3" id="KW-0489">Methyltransferase</keyword>
<comment type="caution">
    <text evidence="5">The sequence shown here is derived from an EMBL/GenBank/DDBJ whole genome shotgun (WGS) entry which is preliminary data.</text>
</comment>
<dbReference type="InterPro" id="IPR004223">
    <property type="entry name" value="VitB12-dep_Met_synth_activ_dom"/>
</dbReference>
<dbReference type="InterPro" id="IPR037010">
    <property type="entry name" value="VitB12-dep_Met_synth_activ_sf"/>
</dbReference>
<dbReference type="PANTHER" id="PTHR45833:SF1">
    <property type="entry name" value="METHIONINE SYNTHASE"/>
    <property type="match status" value="1"/>
</dbReference>
<feature type="non-terminal residue" evidence="5">
    <location>
        <position position="1"/>
    </location>
</feature>
<dbReference type="GO" id="GO:0008168">
    <property type="term" value="F:methyltransferase activity"/>
    <property type="evidence" value="ECO:0007669"/>
    <property type="project" value="UniProtKB-KW"/>
</dbReference>
<proteinExistence type="predicted"/>
<keyword evidence="6" id="KW-1185">Reference proteome</keyword>
<evidence type="ECO:0000313" key="5">
    <source>
        <dbReference type="EMBL" id="MFH4985128.1"/>
    </source>
</evidence>
<evidence type="ECO:0000256" key="3">
    <source>
        <dbReference type="PROSITE-ProRule" id="PRU00346"/>
    </source>
</evidence>
<dbReference type="EMBL" id="JBGFUD010050897">
    <property type="protein sequence ID" value="MFH4985128.1"/>
    <property type="molecule type" value="Genomic_DNA"/>
</dbReference>
<dbReference type="PROSITE" id="PS50974">
    <property type="entry name" value="ADOMET_ACTIVATION"/>
    <property type="match status" value="1"/>
</dbReference>
<evidence type="ECO:0000256" key="1">
    <source>
        <dbReference type="ARBA" id="ARBA00022723"/>
    </source>
</evidence>
<evidence type="ECO:0000256" key="2">
    <source>
        <dbReference type="ARBA" id="ARBA00023285"/>
    </source>
</evidence>
<dbReference type="InterPro" id="IPR050554">
    <property type="entry name" value="Met_Synthase/Corrinoid"/>
</dbReference>
<accession>A0ABD6EZA7</accession>
<organism evidence="5 6">
    <name type="scientific">Gnathostoma spinigerum</name>
    <dbReference type="NCBI Taxonomy" id="75299"/>
    <lineage>
        <taxon>Eukaryota</taxon>
        <taxon>Metazoa</taxon>
        <taxon>Ecdysozoa</taxon>
        <taxon>Nematoda</taxon>
        <taxon>Chromadorea</taxon>
        <taxon>Rhabditida</taxon>
        <taxon>Spirurina</taxon>
        <taxon>Gnathostomatomorpha</taxon>
        <taxon>Gnathostomatoidea</taxon>
        <taxon>Gnathostomatidae</taxon>
        <taxon>Gnathostoma</taxon>
    </lineage>
</organism>
<keyword evidence="2" id="KW-0170">Cobalt</keyword>
<dbReference type="PANTHER" id="PTHR45833">
    <property type="entry name" value="METHIONINE SYNTHASE"/>
    <property type="match status" value="1"/>
</dbReference>
<dbReference type="Proteomes" id="UP001608902">
    <property type="component" value="Unassembled WGS sequence"/>
</dbReference>
<dbReference type="GO" id="GO:0046872">
    <property type="term" value="F:metal ion binding"/>
    <property type="evidence" value="ECO:0007669"/>
    <property type="project" value="UniProtKB-KW"/>
</dbReference>
<evidence type="ECO:0000313" key="6">
    <source>
        <dbReference type="Proteomes" id="UP001608902"/>
    </source>
</evidence>
<dbReference type="GO" id="GO:0032259">
    <property type="term" value="P:methylation"/>
    <property type="evidence" value="ECO:0007669"/>
    <property type="project" value="UniProtKB-KW"/>
</dbReference>